<feature type="domain" description="KRAB" evidence="1">
    <location>
        <begin position="5"/>
        <end position="76"/>
    </location>
</feature>
<evidence type="ECO:0000313" key="2">
    <source>
        <dbReference type="Ensembl" id="ENSSMRP00000004835.1"/>
    </source>
</evidence>
<name>A0A8D0B8Q8_SALMN</name>
<dbReference type="PROSITE" id="PS50805">
    <property type="entry name" value="KRAB"/>
    <property type="match status" value="1"/>
</dbReference>
<protein>
    <recommendedName>
        <fullName evidence="1">KRAB domain-containing protein</fullName>
    </recommendedName>
</protein>
<dbReference type="SUPFAM" id="SSF109640">
    <property type="entry name" value="KRAB domain (Kruppel-associated box)"/>
    <property type="match status" value="1"/>
</dbReference>
<accession>A0A8D0B8Q8</accession>
<dbReference type="GO" id="GO:0006355">
    <property type="term" value="P:regulation of DNA-templated transcription"/>
    <property type="evidence" value="ECO:0007669"/>
    <property type="project" value="InterPro"/>
</dbReference>
<dbReference type="SMART" id="SM00349">
    <property type="entry name" value="KRAB"/>
    <property type="match status" value="1"/>
</dbReference>
<proteinExistence type="predicted"/>
<evidence type="ECO:0000313" key="3">
    <source>
        <dbReference type="Proteomes" id="UP000694421"/>
    </source>
</evidence>
<reference evidence="2" key="2">
    <citation type="submission" date="2025-09" db="UniProtKB">
        <authorList>
            <consortium name="Ensembl"/>
        </authorList>
    </citation>
    <scope>IDENTIFICATION</scope>
</reference>
<dbReference type="InterPro" id="IPR036051">
    <property type="entry name" value="KRAB_dom_sf"/>
</dbReference>
<dbReference type="Pfam" id="PF01352">
    <property type="entry name" value="KRAB"/>
    <property type="match status" value="1"/>
</dbReference>
<dbReference type="Gene3D" id="6.10.140.140">
    <property type="match status" value="1"/>
</dbReference>
<dbReference type="Proteomes" id="UP000694421">
    <property type="component" value="Unplaced"/>
</dbReference>
<organism evidence="2 3">
    <name type="scientific">Salvator merianae</name>
    <name type="common">Argentine black and white tegu</name>
    <name type="synonym">Tupinambis merianae</name>
    <dbReference type="NCBI Taxonomy" id="96440"/>
    <lineage>
        <taxon>Eukaryota</taxon>
        <taxon>Metazoa</taxon>
        <taxon>Chordata</taxon>
        <taxon>Craniata</taxon>
        <taxon>Vertebrata</taxon>
        <taxon>Euteleostomi</taxon>
        <taxon>Lepidosauria</taxon>
        <taxon>Squamata</taxon>
        <taxon>Bifurcata</taxon>
        <taxon>Unidentata</taxon>
        <taxon>Episquamata</taxon>
        <taxon>Laterata</taxon>
        <taxon>Teiioidea</taxon>
        <taxon>Teiidae</taxon>
        <taxon>Salvator</taxon>
    </lineage>
</organism>
<keyword evidence="3" id="KW-1185">Reference proteome</keyword>
<reference evidence="2" key="1">
    <citation type="submission" date="2025-08" db="UniProtKB">
        <authorList>
            <consortium name="Ensembl"/>
        </authorList>
    </citation>
    <scope>IDENTIFICATION</scope>
</reference>
<evidence type="ECO:0000259" key="1">
    <source>
        <dbReference type="PROSITE" id="PS50805"/>
    </source>
</evidence>
<dbReference type="AlphaFoldDB" id="A0A8D0B8Q8"/>
<sequence length="102" mass="11460">MEHPVDFDSAAISFTEEEQALLDPDQRAFHLEVMKEIYETVAFLEINNIRGGLGPLIASGHLKQKMKAKPSPALRSLQKALRGILPVPSPWRWYLGIHSSSH</sequence>
<dbReference type="CDD" id="cd07765">
    <property type="entry name" value="KRAB_A-box"/>
    <property type="match status" value="1"/>
</dbReference>
<dbReference type="Ensembl" id="ENSSMRT00000005702.1">
    <property type="protein sequence ID" value="ENSSMRP00000004835.1"/>
    <property type="gene ID" value="ENSSMRG00000003973.1"/>
</dbReference>
<dbReference type="InterPro" id="IPR001909">
    <property type="entry name" value="KRAB"/>
</dbReference>